<dbReference type="NCBIfam" id="NF011080">
    <property type="entry name" value="PRK14508.1-3"/>
    <property type="match status" value="1"/>
</dbReference>
<evidence type="ECO:0000256" key="7">
    <source>
        <dbReference type="ARBA" id="ARBA00023277"/>
    </source>
</evidence>
<dbReference type="NCBIfam" id="TIGR00217">
    <property type="entry name" value="malQ"/>
    <property type="match status" value="1"/>
</dbReference>
<dbReference type="Gene3D" id="3.20.20.80">
    <property type="entry name" value="Glycosidases"/>
    <property type="match status" value="1"/>
</dbReference>
<evidence type="ECO:0000256" key="1">
    <source>
        <dbReference type="ARBA" id="ARBA00000439"/>
    </source>
</evidence>
<dbReference type="AlphaFoldDB" id="A0AAW5K5K4"/>
<evidence type="ECO:0000256" key="8">
    <source>
        <dbReference type="ARBA" id="ARBA00031423"/>
    </source>
</evidence>
<evidence type="ECO:0000256" key="6">
    <source>
        <dbReference type="ARBA" id="ARBA00022679"/>
    </source>
</evidence>
<accession>A0AAW5K5K4</accession>
<evidence type="ECO:0000256" key="4">
    <source>
        <dbReference type="ARBA" id="ARBA00020295"/>
    </source>
</evidence>
<evidence type="ECO:0000313" key="12">
    <source>
        <dbReference type="Proteomes" id="UP001205919"/>
    </source>
</evidence>
<dbReference type="PANTHER" id="PTHR32438">
    <property type="entry name" value="4-ALPHA-GLUCANOTRANSFERASE DPE1, CHLOROPLASTIC/AMYLOPLASTIC"/>
    <property type="match status" value="1"/>
</dbReference>
<dbReference type="Proteomes" id="UP001205919">
    <property type="component" value="Unassembled WGS sequence"/>
</dbReference>
<organism evidence="11 12">
    <name type="scientific">Cloacibacillus evryensis</name>
    <dbReference type="NCBI Taxonomy" id="508460"/>
    <lineage>
        <taxon>Bacteria</taxon>
        <taxon>Thermotogati</taxon>
        <taxon>Synergistota</taxon>
        <taxon>Synergistia</taxon>
        <taxon>Synergistales</taxon>
        <taxon>Synergistaceae</taxon>
        <taxon>Cloacibacillus</taxon>
    </lineage>
</organism>
<comment type="similarity">
    <text evidence="2 10">Belongs to the disproportionating enzyme family.</text>
</comment>
<dbReference type="EMBL" id="JANFYT010000028">
    <property type="protein sequence ID" value="MCQ4815162.1"/>
    <property type="molecule type" value="Genomic_DNA"/>
</dbReference>
<dbReference type="RefSeq" id="WP_256182156.1">
    <property type="nucleotide sequence ID" value="NZ_DBEWVB010000154.1"/>
</dbReference>
<name>A0AAW5K5K4_9BACT</name>
<dbReference type="GO" id="GO:0004134">
    <property type="term" value="F:4-alpha-glucanotransferase activity"/>
    <property type="evidence" value="ECO:0007669"/>
    <property type="project" value="UniProtKB-EC"/>
</dbReference>
<evidence type="ECO:0000256" key="10">
    <source>
        <dbReference type="RuleBase" id="RU361207"/>
    </source>
</evidence>
<comment type="caution">
    <text evidence="11">The sequence shown here is derived from an EMBL/GenBank/DDBJ whole genome shotgun (WGS) entry which is preliminary data.</text>
</comment>
<protein>
    <recommendedName>
        <fullName evidence="4 10">4-alpha-glucanotransferase</fullName>
        <ecNumber evidence="3 10">2.4.1.25</ecNumber>
    </recommendedName>
    <alternativeName>
        <fullName evidence="8 10">Amylomaltase</fullName>
    </alternativeName>
    <alternativeName>
        <fullName evidence="9 10">Disproportionating enzyme</fullName>
    </alternativeName>
</protein>
<dbReference type="GO" id="GO:0005975">
    <property type="term" value="P:carbohydrate metabolic process"/>
    <property type="evidence" value="ECO:0007669"/>
    <property type="project" value="InterPro"/>
</dbReference>
<evidence type="ECO:0000256" key="5">
    <source>
        <dbReference type="ARBA" id="ARBA00022676"/>
    </source>
</evidence>
<keyword evidence="12" id="KW-1185">Reference proteome</keyword>
<evidence type="ECO:0000256" key="3">
    <source>
        <dbReference type="ARBA" id="ARBA00012560"/>
    </source>
</evidence>
<dbReference type="Pfam" id="PF02446">
    <property type="entry name" value="Glyco_hydro_77"/>
    <property type="match status" value="1"/>
</dbReference>
<dbReference type="InterPro" id="IPR017853">
    <property type="entry name" value="GH"/>
</dbReference>
<dbReference type="EC" id="2.4.1.25" evidence="3 10"/>
<dbReference type="InterPro" id="IPR003385">
    <property type="entry name" value="Glyco_hydro_77"/>
</dbReference>
<dbReference type="SUPFAM" id="SSF51445">
    <property type="entry name" value="(Trans)glycosidases"/>
    <property type="match status" value="1"/>
</dbReference>
<evidence type="ECO:0000256" key="9">
    <source>
        <dbReference type="ARBA" id="ARBA00031501"/>
    </source>
</evidence>
<sequence>MEKGRRSGVLLHISSLPGAFGVGDFGPEAFAFADYLHGAGFSVWQILPLSPAISIFGYSPYSSPSAFAGNMLFISPRRLCAEGLITEAELSSHMLPAASAADFDAAGRCRRDLLSLSWKRFNGDPEAFSGLRGPFEDFRGRESFWLRDYALFTLLKERYGDRCWPEWPREFASRDEGALAAFAAENEEALSFIEFTQFIFYRQLEALSEYCAARGVTLMGDLPIYVAWDSADVWSHPGAFDLDAEGRPRCVAGVPPDYFSATGQRWGNPLYNWEAMRADGFAWWRGRLAHSLKYCGLMRIDHFRGLCAYWEIPASERTAQNGCWRPAPGREMLEAFCSDLGAGAGELPFIAEDLGVITDDVRALMEEFSLPGMKVLMFAFGDGVADNPYAPHNIRPRSAVYTGTHDNDTAVGWWRGSSTVRERVNFAAYAGREVTRENVSRVMIQMALSSVADLAVIPAQDLLGLDGSCRMNRPAAARGNWSWRLLPAEFCSLLPGGHDFSERLRELNILYGRFKEAD</sequence>
<reference evidence="11 12" key="1">
    <citation type="submission" date="2022-06" db="EMBL/GenBank/DDBJ databases">
        <title>Isolation of gut microbiota from human fecal samples.</title>
        <authorList>
            <person name="Pamer E.G."/>
            <person name="Barat B."/>
            <person name="Waligurski E."/>
            <person name="Medina S."/>
            <person name="Paddock L."/>
            <person name="Mostad J."/>
        </authorList>
    </citation>
    <scope>NUCLEOTIDE SEQUENCE [LARGE SCALE GENOMIC DNA]</scope>
    <source>
        <strain evidence="11 12">DFI.9.90</strain>
    </source>
</reference>
<dbReference type="PANTHER" id="PTHR32438:SF5">
    <property type="entry name" value="4-ALPHA-GLUCANOTRANSFERASE DPE1, CHLOROPLASTIC_AMYLOPLASTIC"/>
    <property type="match status" value="1"/>
</dbReference>
<keyword evidence="5 10" id="KW-0328">Glycosyltransferase</keyword>
<evidence type="ECO:0000313" key="11">
    <source>
        <dbReference type="EMBL" id="MCQ4815162.1"/>
    </source>
</evidence>
<keyword evidence="6 10" id="KW-0808">Transferase</keyword>
<evidence type="ECO:0000256" key="2">
    <source>
        <dbReference type="ARBA" id="ARBA00005684"/>
    </source>
</evidence>
<keyword evidence="7 10" id="KW-0119">Carbohydrate metabolism</keyword>
<comment type="catalytic activity">
    <reaction evidence="1 10">
        <text>Transfers a segment of a (1-&gt;4)-alpha-D-glucan to a new position in an acceptor, which may be glucose or a (1-&gt;4)-alpha-D-glucan.</text>
        <dbReference type="EC" id="2.4.1.25"/>
    </reaction>
</comment>
<proteinExistence type="inferred from homology"/>
<gene>
    <name evidence="11" type="primary">malQ</name>
    <name evidence="11" type="ORF">NE630_12040</name>
</gene>